<dbReference type="Proteomes" id="UP000005297">
    <property type="component" value="Unassembled WGS sequence"/>
</dbReference>
<proteinExistence type="predicted"/>
<feature type="transmembrane region" description="Helical" evidence="1">
    <location>
        <begin position="47"/>
        <end position="64"/>
    </location>
</feature>
<organism evidence="2 3">
    <name type="scientific">Mariprofundus ferrooxydans PV-1</name>
    <dbReference type="NCBI Taxonomy" id="314345"/>
    <lineage>
        <taxon>Bacteria</taxon>
        <taxon>Pseudomonadati</taxon>
        <taxon>Pseudomonadota</taxon>
        <taxon>Candidatius Mariprofundia</taxon>
        <taxon>Mariprofundales</taxon>
        <taxon>Mariprofundaceae</taxon>
        <taxon>Mariprofundus</taxon>
    </lineage>
</organism>
<keyword evidence="1" id="KW-0472">Membrane</keyword>
<dbReference type="EMBL" id="AATS01000006">
    <property type="protein sequence ID" value="EAU54778.1"/>
    <property type="molecule type" value="Genomic_DNA"/>
</dbReference>
<dbReference type="RefSeq" id="WP_009850388.1">
    <property type="nucleotide sequence ID" value="NZ_DS022294.1"/>
</dbReference>
<feature type="transmembrane region" description="Helical" evidence="1">
    <location>
        <begin position="76"/>
        <end position="96"/>
    </location>
</feature>
<evidence type="ECO:0000313" key="2">
    <source>
        <dbReference type="EMBL" id="EAU54778.1"/>
    </source>
</evidence>
<evidence type="ECO:0000313" key="3">
    <source>
        <dbReference type="Proteomes" id="UP000005297"/>
    </source>
</evidence>
<dbReference type="InParanoid" id="Q0EZC6"/>
<dbReference type="HOGENOM" id="CLU_1756654_0_0_0"/>
<name>Q0EZC6_9PROT</name>
<protein>
    <submittedName>
        <fullName evidence="2">Uncharacterized protein</fullName>
    </submittedName>
</protein>
<feature type="transmembrane region" description="Helical" evidence="1">
    <location>
        <begin position="12"/>
        <end position="32"/>
    </location>
</feature>
<accession>Q0EZC6</accession>
<reference evidence="2 3" key="1">
    <citation type="submission" date="2006-09" db="EMBL/GenBank/DDBJ databases">
        <authorList>
            <person name="Emerson D."/>
            <person name="Ferriera S."/>
            <person name="Johnson J."/>
            <person name="Kravitz S."/>
            <person name="Halpern A."/>
            <person name="Remington K."/>
            <person name="Beeson K."/>
            <person name="Tran B."/>
            <person name="Rogers Y.-H."/>
            <person name="Friedman R."/>
            <person name="Venter J.C."/>
        </authorList>
    </citation>
    <scope>NUCLEOTIDE SEQUENCE [LARGE SCALE GENOMIC DNA]</scope>
    <source>
        <strain evidence="2 3">PV-1</strain>
    </source>
</reference>
<dbReference type="AlphaFoldDB" id="Q0EZC6"/>
<keyword evidence="1" id="KW-1133">Transmembrane helix</keyword>
<dbReference type="STRING" id="314344.AL013_07725"/>
<keyword evidence="3" id="KW-1185">Reference proteome</keyword>
<gene>
    <name evidence="2" type="ORF">SPV1_14379</name>
</gene>
<sequence>MTPIKQAVIPPAQIYIGISAALLAPVLFWPLIHNITDNGLNPAQNIHHIWLIMACALLVCAATADSVIGYRPDNSWPAISAAWILFTTLGISFSLRLPDGDWLLALMFALHSLRAMVALWRNGQHWRLWPAWGRDTLASAALFFWSMF</sequence>
<dbReference type="OrthoDB" id="9919498at2"/>
<keyword evidence="1" id="KW-0812">Transmembrane</keyword>
<evidence type="ECO:0000256" key="1">
    <source>
        <dbReference type="SAM" id="Phobius"/>
    </source>
</evidence>
<comment type="caution">
    <text evidence="2">The sequence shown here is derived from an EMBL/GenBank/DDBJ whole genome shotgun (WGS) entry which is preliminary data.</text>
</comment>